<dbReference type="SUPFAM" id="SSF47384">
    <property type="entry name" value="Homodimeric domain of signal transducing histidine kinase"/>
    <property type="match status" value="1"/>
</dbReference>
<keyword evidence="6" id="KW-0418">Kinase</keyword>
<dbReference type="InterPro" id="IPR000014">
    <property type="entry name" value="PAS"/>
</dbReference>
<dbReference type="InterPro" id="IPR036890">
    <property type="entry name" value="HATPase_C_sf"/>
</dbReference>
<dbReference type="InterPro" id="IPR011006">
    <property type="entry name" value="CheY-like_superfamily"/>
</dbReference>
<evidence type="ECO:0000259" key="11">
    <source>
        <dbReference type="PROSITE" id="PS50109"/>
    </source>
</evidence>
<dbReference type="InterPro" id="IPR013767">
    <property type="entry name" value="PAS_fold"/>
</dbReference>
<evidence type="ECO:0000256" key="9">
    <source>
        <dbReference type="PROSITE-ProRule" id="PRU00169"/>
    </source>
</evidence>
<proteinExistence type="predicted"/>
<dbReference type="PROSITE" id="PS50109">
    <property type="entry name" value="HIS_KIN"/>
    <property type="match status" value="1"/>
</dbReference>
<dbReference type="Gene3D" id="3.30.450.20">
    <property type="entry name" value="PAS domain"/>
    <property type="match status" value="1"/>
</dbReference>
<dbReference type="SUPFAM" id="SSF55874">
    <property type="entry name" value="ATPase domain of HSP90 chaperone/DNA topoisomerase II/histidine kinase"/>
    <property type="match status" value="1"/>
</dbReference>
<dbReference type="SMART" id="SM00448">
    <property type="entry name" value="REC"/>
    <property type="match status" value="1"/>
</dbReference>
<gene>
    <name evidence="14" type="ORF">SAMN04488500_13212</name>
</gene>
<evidence type="ECO:0000259" key="12">
    <source>
        <dbReference type="PROSITE" id="PS50110"/>
    </source>
</evidence>
<dbReference type="PANTHER" id="PTHR43065">
    <property type="entry name" value="SENSOR HISTIDINE KINASE"/>
    <property type="match status" value="1"/>
</dbReference>
<dbReference type="SMART" id="SM00091">
    <property type="entry name" value="PAS"/>
    <property type="match status" value="1"/>
</dbReference>
<name>A0A1W2EW23_9FIRM</name>
<evidence type="ECO:0000256" key="3">
    <source>
        <dbReference type="ARBA" id="ARBA00022553"/>
    </source>
</evidence>
<dbReference type="InterPro" id="IPR036097">
    <property type="entry name" value="HisK_dim/P_sf"/>
</dbReference>
<dbReference type="PROSITE" id="PS50112">
    <property type="entry name" value="PAS"/>
    <property type="match status" value="1"/>
</dbReference>
<dbReference type="SMART" id="SM00388">
    <property type="entry name" value="HisKA"/>
    <property type="match status" value="1"/>
</dbReference>
<dbReference type="InterPro" id="IPR005467">
    <property type="entry name" value="His_kinase_dom"/>
</dbReference>
<feature type="modified residue" description="4-aspartylphosphate" evidence="9">
    <location>
        <position position="55"/>
    </location>
</feature>
<evidence type="ECO:0000256" key="5">
    <source>
        <dbReference type="ARBA" id="ARBA00022741"/>
    </source>
</evidence>
<keyword evidence="7" id="KW-0067">ATP-binding</keyword>
<keyword evidence="10" id="KW-0175">Coiled coil</keyword>
<dbReference type="RefSeq" id="WP_217806026.1">
    <property type="nucleotide sequence ID" value="NZ_CP155572.1"/>
</dbReference>
<dbReference type="Gene3D" id="3.40.50.2300">
    <property type="match status" value="1"/>
</dbReference>
<keyword evidence="5" id="KW-0547">Nucleotide-binding</keyword>
<protein>
    <recommendedName>
        <fullName evidence="2">histidine kinase</fullName>
        <ecNumber evidence="2">2.7.13.3</ecNumber>
    </recommendedName>
</protein>
<dbReference type="EC" id="2.7.13.3" evidence="2"/>
<evidence type="ECO:0000256" key="7">
    <source>
        <dbReference type="ARBA" id="ARBA00022840"/>
    </source>
</evidence>
<evidence type="ECO:0000259" key="13">
    <source>
        <dbReference type="PROSITE" id="PS50112"/>
    </source>
</evidence>
<keyword evidence="15" id="KW-1185">Reference proteome</keyword>
<dbReference type="Pfam" id="PF00989">
    <property type="entry name" value="PAS"/>
    <property type="match status" value="1"/>
</dbReference>
<dbReference type="InterPro" id="IPR003661">
    <property type="entry name" value="HisK_dim/P_dom"/>
</dbReference>
<dbReference type="STRING" id="112901.SAMN04488500_13212"/>
<evidence type="ECO:0000256" key="10">
    <source>
        <dbReference type="SAM" id="Coils"/>
    </source>
</evidence>
<evidence type="ECO:0000313" key="15">
    <source>
        <dbReference type="Proteomes" id="UP000192738"/>
    </source>
</evidence>
<dbReference type="NCBIfam" id="TIGR00229">
    <property type="entry name" value="sensory_box"/>
    <property type="match status" value="1"/>
</dbReference>
<dbReference type="Gene3D" id="1.10.287.130">
    <property type="match status" value="1"/>
</dbReference>
<dbReference type="InterPro" id="IPR035965">
    <property type="entry name" value="PAS-like_dom_sf"/>
</dbReference>
<evidence type="ECO:0000256" key="8">
    <source>
        <dbReference type="ARBA" id="ARBA00023012"/>
    </source>
</evidence>
<dbReference type="SUPFAM" id="SSF52172">
    <property type="entry name" value="CheY-like"/>
    <property type="match status" value="1"/>
</dbReference>
<feature type="domain" description="Response regulatory" evidence="12">
    <location>
        <begin position="6"/>
        <end position="123"/>
    </location>
</feature>
<accession>A0A1W2EW23</accession>
<dbReference type="Pfam" id="PF00072">
    <property type="entry name" value="Response_reg"/>
    <property type="match status" value="1"/>
</dbReference>
<dbReference type="InterPro" id="IPR004358">
    <property type="entry name" value="Sig_transdc_His_kin-like_C"/>
</dbReference>
<dbReference type="GO" id="GO:0006355">
    <property type="term" value="P:regulation of DNA-templated transcription"/>
    <property type="evidence" value="ECO:0007669"/>
    <property type="project" value="InterPro"/>
</dbReference>
<dbReference type="Proteomes" id="UP000192738">
    <property type="component" value="Unassembled WGS sequence"/>
</dbReference>
<dbReference type="GO" id="GO:0005524">
    <property type="term" value="F:ATP binding"/>
    <property type="evidence" value="ECO:0007669"/>
    <property type="project" value="UniProtKB-KW"/>
</dbReference>
<dbReference type="EMBL" id="FWXI01000032">
    <property type="protein sequence ID" value="SMD13762.1"/>
    <property type="molecule type" value="Genomic_DNA"/>
</dbReference>
<dbReference type="GO" id="GO:0000155">
    <property type="term" value="F:phosphorelay sensor kinase activity"/>
    <property type="evidence" value="ECO:0007669"/>
    <property type="project" value="InterPro"/>
</dbReference>
<evidence type="ECO:0000256" key="2">
    <source>
        <dbReference type="ARBA" id="ARBA00012438"/>
    </source>
</evidence>
<evidence type="ECO:0000256" key="1">
    <source>
        <dbReference type="ARBA" id="ARBA00000085"/>
    </source>
</evidence>
<reference evidence="14 15" key="1">
    <citation type="submission" date="2017-04" db="EMBL/GenBank/DDBJ databases">
        <authorList>
            <person name="Afonso C.L."/>
            <person name="Miller P.J."/>
            <person name="Scott M.A."/>
            <person name="Spackman E."/>
            <person name="Goraichik I."/>
            <person name="Dimitrov K.M."/>
            <person name="Suarez D.L."/>
            <person name="Swayne D.E."/>
        </authorList>
    </citation>
    <scope>NUCLEOTIDE SEQUENCE [LARGE SCALE GENOMIC DNA]</scope>
    <source>
        <strain evidence="14 15">DSM 5090</strain>
    </source>
</reference>
<dbReference type="CDD" id="cd00130">
    <property type="entry name" value="PAS"/>
    <property type="match status" value="1"/>
</dbReference>
<feature type="domain" description="PAS" evidence="13">
    <location>
        <begin position="174"/>
        <end position="222"/>
    </location>
</feature>
<dbReference type="SMART" id="SM00387">
    <property type="entry name" value="HATPase_c"/>
    <property type="match status" value="1"/>
</dbReference>
<dbReference type="PANTHER" id="PTHR43065:SF46">
    <property type="entry name" value="C4-DICARBOXYLATE TRANSPORT SENSOR PROTEIN DCTB"/>
    <property type="match status" value="1"/>
</dbReference>
<keyword evidence="4" id="KW-0808">Transferase</keyword>
<dbReference type="Pfam" id="PF00512">
    <property type="entry name" value="HisKA"/>
    <property type="match status" value="1"/>
</dbReference>
<sequence>MEEKINILMIDGQAENLIALAAVLKSPEYNLVGVTSGEEALKYLLDQDFAMILLDVQMSGVNGLEIARGIRTWQKCQNIPIIFVSAISQTEESLLDGYTSGAVDYIFRPFKPQVLRAKVDSFHRLYKCQQQMDKQRKLLQQQVLELDKLNEQLTMTTIELCRNEVLLENIVAERTRRISSILESIKDGFFTVDADYKFTYINGTAENIFGKSRQYLLGKTLFEVCRTNPAFIENIIVSCSDDKPVCFENMCSLNERWFEVRAYPAENSVSVYLNDITERKLIDKEMARFDRLSLIGEMAAGIAHEIRNPMTTVRGFLQYAKSGKTTLSSSNLDLMMDELDRANTIITEFLSLAKNKNTDKKLQSLVRVIESLLPFIQAEAIMDDKAVVPLINTIPEFYFDEKEVRQLILNLTMNGLEAMQAGGILKISTYKEGDEVVLSVEDQGAGINPEIMDKVGTPFFTTKDSGTGLGLAVCYSIAARHQATIEIKSGDWGTVIYVRFKVCLRDDPTNKFAY</sequence>
<keyword evidence="8" id="KW-0902">Two-component regulatory system</keyword>
<feature type="domain" description="Histidine kinase" evidence="11">
    <location>
        <begin position="301"/>
        <end position="504"/>
    </location>
</feature>
<comment type="catalytic activity">
    <reaction evidence="1">
        <text>ATP + protein L-histidine = ADP + protein N-phospho-L-histidine.</text>
        <dbReference type="EC" id="2.7.13.3"/>
    </reaction>
</comment>
<dbReference type="PROSITE" id="PS50110">
    <property type="entry name" value="RESPONSE_REGULATORY"/>
    <property type="match status" value="1"/>
</dbReference>
<feature type="coiled-coil region" evidence="10">
    <location>
        <begin position="132"/>
        <end position="159"/>
    </location>
</feature>
<dbReference type="PRINTS" id="PR00344">
    <property type="entry name" value="BCTRLSENSOR"/>
</dbReference>
<dbReference type="Pfam" id="PF02518">
    <property type="entry name" value="HATPase_c"/>
    <property type="match status" value="1"/>
</dbReference>
<evidence type="ECO:0000313" key="14">
    <source>
        <dbReference type="EMBL" id="SMD13762.1"/>
    </source>
</evidence>
<evidence type="ECO:0000256" key="4">
    <source>
        <dbReference type="ARBA" id="ARBA00022679"/>
    </source>
</evidence>
<dbReference type="Gene3D" id="3.30.565.10">
    <property type="entry name" value="Histidine kinase-like ATPase, C-terminal domain"/>
    <property type="match status" value="1"/>
</dbReference>
<organism evidence="14 15">
    <name type="scientific">Sporomusa malonica</name>
    <dbReference type="NCBI Taxonomy" id="112901"/>
    <lineage>
        <taxon>Bacteria</taxon>
        <taxon>Bacillati</taxon>
        <taxon>Bacillota</taxon>
        <taxon>Negativicutes</taxon>
        <taxon>Selenomonadales</taxon>
        <taxon>Sporomusaceae</taxon>
        <taxon>Sporomusa</taxon>
    </lineage>
</organism>
<dbReference type="AlphaFoldDB" id="A0A1W2EW23"/>
<dbReference type="SUPFAM" id="SSF55785">
    <property type="entry name" value="PYP-like sensor domain (PAS domain)"/>
    <property type="match status" value="1"/>
</dbReference>
<dbReference type="InterPro" id="IPR001789">
    <property type="entry name" value="Sig_transdc_resp-reg_receiver"/>
</dbReference>
<evidence type="ECO:0000256" key="6">
    <source>
        <dbReference type="ARBA" id="ARBA00022777"/>
    </source>
</evidence>
<keyword evidence="3 9" id="KW-0597">Phosphoprotein</keyword>
<dbReference type="CDD" id="cd00082">
    <property type="entry name" value="HisKA"/>
    <property type="match status" value="1"/>
</dbReference>
<dbReference type="InterPro" id="IPR003594">
    <property type="entry name" value="HATPase_dom"/>
</dbReference>